<dbReference type="SFLD" id="SFLDS00029">
    <property type="entry name" value="Radical_SAM"/>
    <property type="match status" value="1"/>
</dbReference>
<sequence>MSNSKLYHIYPTMKCNLSCQHCFLHQEVRDKKDRMTAEEFRSLVDNMANDFAMDPSAEFAEVTIIGGEPTLMPPAFYTENIPYLREKFDATNKPISLTIVTNFTTTNALKRYAHLFDIVSTSYEWDRFDSQKIILGATSSKKENWWKNLRDWTDEGRKVAISLATTTETIDHWEEMFEKLYENGVRFFQVNLMHPDGELMKGILSDQDYKHFCEHRLSILTHPTEKFNYHYQATNNDLWPGFEKEAQFLIDLTLWLDKKQDEALVIYPINSHKECLNGGVGNSDIACPASGAICVTTTGEVSGCTIESGKPNMISYGNAFEDDFQDIVNSQLRANHTTSLDLKPVECLGCDYYFFCKGGCSFRELFWDRANPTAECHGLKSYFEFIKNNYQN</sequence>
<dbReference type="EMBL" id="JMIB01000027">
    <property type="protein sequence ID" value="KDM90930.1"/>
    <property type="molecule type" value="Genomic_DNA"/>
</dbReference>
<dbReference type="OrthoDB" id="9782387at2"/>
<evidence type="ECO:0000256" key="3">
    <source>
        <dbReference type="ARBA" id="ARBA00022723"/>
    </source>
</evidence>
<dbReference type="SUPFAM" id="SSF102114">
    <property type="entry name" value="Radical SAM enzymes"/>
    <property type="match status" value="1"/>
</dbReference>
<dbReference type="Gene3D" id="3.20.20.70">
    <property type="entry name" value="Aldolase class I"/>
    <property type="match status" value="1"/>
</dbReference>
<dbReference type="PANTHER" id="PTHR43273">
    <property type="entry name" value="ANAEROBIC SULFATASE-MATURATING ENZYME HOMOLOG ASLB-RELATED"/>
    <property type="match status" value="1"/>
</dbReference>
<reference evidence="8 9" key="1">
    <citation type="submission" date="2014-04" db="EMBL/GenBank/DDBJ databases">
        <title>Draft genome sequence of Photobacterium halotolerans S2753: a solonamide, ngercheumicin and holomycin producer.</title>
        <authorList>
            <person name="Machado H.R."/>
            <person name="Gram L."/>
        </authorList>
    </citation>
    <scope>NUCLEOTIDE SEQUENCE [LARGE SCALE GENOMIC DNA]</scope>
    <source>
        <strain evidence="8 9">S2753</strain>
    </source>
</reference>
<keyword evidence="5" id="KW-0411">Iron-sulfur</keyword>
<dbReference type="Proteomes" id="UP000027192">
    <property type="component" value="Unassembled WGS sequence"/>
</dbReference>
<keyword evidence="3" id="KW-0479">Metal-binding</keyword>
<comment type="similarity">
    <text evidence="6">Belongs to the radical SAM superfamily. Anaerobic sulfatase-maturating enzyme family.</text>
</comment>
<keyword evidence="9" id="KW-1185">Reference proteome</keyword>
<accession>A0A066RKF0</accession>
<organism evidence="8 9">
    <name type="scientific">Photobacterium galatheae</name>
    <dbReference type="NCBI Taxonomy" id="1654360"/>
    <lineage>
        <taxon>Bacteria</taxon>
        <taxon>Pseudomonadati</taxon>
        <taxon>Pseudomonadota</taxon>
        <taxon>Gammaproteobacteria</taxon>
        <taxon>Vibrionales</taxon>
        <taxon>Vibrionaceae</taxon>
        <taxon>Photobacterium</taxon>
    </lineage>
</organism>
<evidence type="ECO:0000313" key="9">
    <source>
        <dbReference type="Proteomes" id="UP000027192"/>
    </source>
</evidence>
<dbReference type="GO" id="GO:0046872">
    <property type="term" value="F:metal ion binding"/>
    <property type="evidence" value="ECO:0007669"/>
    <property type="project" value="UniProtKB-KW"/>
</dbReference>
<dbReference type="NCBIfam" id="TIGR04085">
    <property type="entry name" value="rSAM_more_4Fe4S"/>
    <property type="match status" value="1"/>
</dbReference>
<dbReference type="Pfam" id="PF04055">
    <property type="entry name" value="Radical_SAM"/>
    <property type="match status" value="1"/>
</dbReference>
<evidence type="ECO:0000313" key="8">
    <source>
        <dbReference type="EMBL" id="KDM90930.1"/>
    </source>
</evidence>
<dbReference type="InterPro" id="IPR058240">
    <property type="entry name" value="rSAM_sf"/>
</dbReference>
<comment type="cofactor">
    <cofactor evidence="1">
        <name>[4Fe-4S] cluster</name>
        <dbReference type="ChEBI" id="CHEBI:49883"/>
    </cofactor>
</comment>
<proteinExistence type="inferred from homology"/>
<dbReference type="PANTHER" id="PTHR43273:SF3">
    <property type="entry name" value="ANAEROBIC SULFATASE-MATURATING ENZYME HOMOLOG ASLB-RELATED"/>
    <property type="match status" value="1"/>
</dbReference>
<name>A0A066RKF0_9GAMM</name>
<evidence type="ECO:0000256" key="2">
    <source>
        <dbReference type="ARBA" id="ARBA00022691"/>
    </source>
</evidence>
<protein>
    <recommendedName>
        <fullName evidence="7">Radical SAM core domain-containing protein</fullName>
    </recommendedName>
</protein>
<keyword evidence="2" id="KW-0949">S-adenosyl-L-methionine</keyword>
<evidence type="ECO:0000256" key="4">
    <source>
        <dbReference type="ARBA" id="ARBA00023004"/>
    </source>
</evidence>
<dbReference type="CDD" id="cd01335">
    <property type="entry name" value="Radical_SAM"/>
    <property type="match status" value="1"/>
</dbReference>
<feature type="domain" description="Radical SAM core" evidence="7">
    <location>
        <begin position="10"/>
        <end position="179"/>
    </location>
</feature>
<keyword evidence="4" id="KW-0408">Iron</keyword>
<dbReference type="GO" id="GO:0051536">
    <property type="term" value="F:iron-sulfur cluster binding"/>
    <property type="evidence" value="ECO:0007669"/>
    <property type="project" value="UniProtKB-KW"/>
</dbReference>
<dbReference type="InterPro" id="IPR023885">
    <property type="entry name" value="4Fe4S-binding_SPASM_dom"/>
</dbReference>
<dbReference type="GO" id="GO:0016491">
    <property type="term" value="F:oxidoreductase activity"/>
    <property type="evidence" value="ECO:0007669"/>
    <property type="project" value="InterPro"/>
</dbReference>
<dbReference type="InterPro" id="IPR013785">
    <property type="entry name" value="Aldolase_TIM"/>
</dbReference>
<dbReference type="STRING" id="1654360.EA58_14335"/>
<gene>
    <name evidence="8" type="ORF">EA58_14335</name>
</gene>
<dbReference type="AlphaFoldDB" id="A0A066RKF0"/>
<evidence type="ECO:0000256" key="6">
    <source>
        <dbReference type="ARBA" id="ARBA00023601"/>
    </source>
</evidence>
<dbReference type="SFLD" id="SFLDG01067">
    <property type="entry name" value="SPASM/twitch_domain_containing"/>
    <property type="match status" value="1"/>
</dbReference>
<dbReference type="InterPro" id="IPR023867">
    <property type="entry name" value="Sulphatase_maturase_rSAM"/>
</dbReference>
<dbReference type="RefSeq" id="WP_036753862.1">
    <property type="nucleotide sequence ID" value="NZ_JAGSGC010000004.1"/>
</dbReference>
<evidence type="ECO:0000256" key="5">
    <source>
        <dbReference type="ARBA" id="ARBA00023014"/>
    </source>
</evidence>
<evidence type="ECO:0000256" key="1">
    <source>
        <dbReference type="ARBA" id="ARBA00001966"/>
    </source>
</evidence>
<comment type="caution">
    <text evidence="8">The sequence shown here is derived from an EMBL/GenBank/DDBJ whole genome shotgun (WGS) entry which is preliminary data.</text>
</comment>
<dbReference type="InterPro" id="IPR007197">
    <property type="entry name" value="rSAM"/>
</dbReference>
<evidence type="ECO:0000259" key="7">
    <source>
        <dbReference type="Pfam" id="PF04055"/>
    </source>
</evidence>